<dbReference type="Gene3D" id="3.30.559.30">
    <property type="entry name" value="Nonribosomal peptide synthetase, condensation domain"/>
    <property type="match status" value="1"/>
</dbReference>
<dbReference type="InterPro" id="IPR031641">
    <property type="entry name" value="PapA_C"/>
</dbReference>
<proteinExistence type="predicted"/>
<dbReference type="Proteomes" id="UP000663882">
    <property type="component" value="Unassembled WGS sequence"/>
</dbReference>
<dbReference type="AlphaFoldDB" id="A0A813SAC4"/>
<organism evidence="4 5">
    <name type="scientific">Rotaria sordida</name>
    <dbReference type="NCBI Taxonomy" id="392033"/>
    <lineage>
        <taxon>Eukaryota</taxon>
        <taxon>Metazoa</taxon>
        <taxon>Spiralia</taxon>
        <taxon>Gnathifera</taxon>
        <taxon>Rotifera</taxon>
        <taxon>Eurotatoria</taxon>
        <taxon>Bdelloidea</taxon>
        <taxon>Philodinida</taxon>
        <taxon>Philodinidae</taxon>
        <taxon>Rotaria</taxon>
    </lineage>
</organism>
<keyword evidence="1" id="KW-0808">Transferase</keyword>
<dbReference type="EMBL" id="CAJNOO010000093">
    <property type="protein sequence ID" value="CAF0797532.1"/>
    <property type="molecule type" value="Genomic_DNA"/>
</dbReference>
<dbReference type="PANTHER" id="PTHR28037">
    <property type="entry name" value="ALCOHOL O-ACETYLTRANSFERASE 1-RELATED"/>
    <property type="match status" value="1"/>
</dbReference>
<dbReference type="OrthoDB" id="69784at2759"/>
<evidence type="ECO:0000256" key="2">
    <source>
        <dbReference type="ARBA" id="ARBA00023315"/>
    </source>
</evidence>
<reference evidence="4" key="1">
    <citation type="submission" date="2021-02" db="EMBL/GenBank/DDBJ databases">
        <authorList>
            <person name="Nowell W R."/>
        </authorList>
    </citation>
    <scope>NUCLEOTIDE SEQUENCE</scope>
</reference>
<dbReference type="Pfam" id="PF16911">
    <property type="entry name" value="PapA_C"/>
    <property type="match status" value="1"/>
</dbReference>
<accession>A0A813SAC4</accession>
<evidence type="ECO:0000256" key="1">
    <source>
        <dbReference type="ARBA" id="ARBA00022679"/>
    </source>
</evidence>
<keyword evidence="2" id="KW-0012">Acyltransferase</keyword>
<evidence type="ECO:0000313" key="5">
    <source>
        <dbReference type="Proteomes" id="UP000663882"/>
    </source>
</evidence>
<dbReference type="GO" id="GO:0016746">
    <property type="term" value="F:acyltransferase activity"/>
    <property type="evidence" value="ECO:0007669"/>
    <property type="project" value="UniProtKB-KW"/>
</dbReference>
<dbReference type="InterPro" id="IPR052058">
    <property type="entry name" value="Alcohol_O-acetyltransferase"/>
</dbReference>
<dbReference type="SUPFAM" id="SSF52777">
    <property type="entry name" value="CoA-dependent acyltransferases"/>
    <property type="match status" value="2"/>
</dbReference>
<feature type="domain" description="Phthiocerol/phthiodiolone dimycocerosyl transferase C-terminal" evidence="3">
    <location>
        <begin position="278"/>
        <end position="425"/>
    </location>
</feature>
<name>A0A813SAC4_9BILA</name>
<evidence type="ECO:0000313" key="4">
    <source>
        <dbReference type="EMBL" id="CAF0797532.1"/>
    </source>
</evidence>
<dbReference type="PANTHER" id="PTHR28037:SF1">
    <property type="entry name" value="ALCOHOL O-ACETYLTRANSFERASE 1-RELATED"/>
    <property type="match status" value="1"/>
</dbReference>
<evidence type="ECO:0000259" key="3">
    <source>
        <dbReference type="Pfam" id="PF16911"/>
    </source>
</evidence>
<comment type="caution">
    <text evidence="4">The sequence shown here is derived from an EMBL/GenBank/DDBJ whole genome shotgun (WGS) entry which is preliminary data.</text>
</comment>
<gene>
    <name evidence="4" type="ORF">RFH988_LOCUS3748</name>
</gene>
<sequence>MWDTNNTGIDLHVIEPTGEKCYCSNKNTVIGRMITRDFTNGYGPEEYVIGKVIKRTYKARANLAIFILIQEESMFTWFQSSSSPVNPRQRMLGSAENALMKASQRYQGYMKIGEVLHLQGPYISLETLTMAISRLQRRHPVLRSRLENDPTNSERYLLDPNDDDDENAPRELVIISEHSVSDGLSLSTVAHELLMILGGDSGNIPTESLNWPMTMEDAIRESLSMLSRWYLLSKFSFSAVYLHMTTRLATARLPLGTVNFSLTDMVNHCHTEVSYGILNKDDTQKLIEQCHREGVTVTSAVSSAIICTASTLVCSNDDQETVIKFNIGADTRRRCVPPVPNHDLSYHVSAILPFLLPTRQTPKTTVDMWQLAKTIGSHIQTSIDAGQVLACGNIVGKLYEKVLGPPNVAQSPTCGVSSWGILPFHEQYGKWKLMAMTPFVNMIQAPLPFITIQTVNGVLTIMCVGPDPVIPRNSIENFRNGIMNNLRQMIEV</sequence>
<protein>
    <recommendedName>
        <fullName evidence="3">Phthiocerol/phthiodiolone dimycocerosyl transferase C-terminal domain-containing protein</fullName>
    </recommendedName>
</protein>